<proteinExistence type="inferred from homology"/>
<dbReference type="InterPro" id="IPR009078">
    <property type="entry name" value="Ferritin-like_SF"/>
</dbReference>
<dbReference type="EC" id="1.16.3.1" evidence="6"/>
<sequence length="168" mass="19090">MIKREKSIELLNKAVADEMTAVNQYMYFHFRLDDMGYDLLSSLFKRTAITEMMHVERLAERILFLKGEVEMKCSGPVEKIHDVKAMLEKAAEMETGSVDDYNAWANECAQHADSATKKVFEGLVVEEEGHLDQFETEIENLEKFGDNYLALQSIERSKVISSGGTPAE</sequence>
<dbReference type="HOGENOM" id="CLU_104506_1_0_10"/>
<dbReference type="Gene3D" id="1.20.1260.10">
    <property type="match status" value="1"/>
</dbReference>
<gene>
    <name evidence="9" type="ORF">HMPREF1535_03495</name>
</gene>
<evidence type="ECO:0000256" key="6">
    <source>
        <dbReference type="PIRNR" id="PIRNR002560"/>
    </source>
</evidence>
<dbReference type="Proteomes" id="UP000033047">
    <property type="component" value="Unassembled WGS sequence"/>
</dbReference>
<dbReference type="STRING" id="927665.HMPREF1535_03495"/>
<protein>
    <recommendedName>
        <fullName evidence="6">Bacterioferritin</fullName>
        <ecNumber evidence="6">1.16.3.1</ecNumber>
    </recommendedName>
</protein>
<comment type="similarity">
    <text evidence="1 6">Belongs to the bacterioferritin family.</text>
</comment>
<evidence type="ECO:0000256" key="1">
    <source>
        <dbReference type="ARBA" id="ARBA00008093"/>
    </source>
</evidence>
<evidence type="ECO:0000256" key="5">
    <source>
        <dbReference type="ARBA" id="ARBA00023004"/>
    </source>
</evidence>
<feature type="binding site" evidence="7">
    <location>
        <position position="127"/>
    </location>
    <ligand>
        <name>Fe cation</name>
        <dbReference type="ChEBI" id="CHEBI:24875"/>
        <label>1</label>
    </ligand>
</feature>
<dbReference type="GO" id="GO:0005829">
    <property type="term" value="C:cytosol"/>
    <property type="evidence" value="ECO:0007669"/>
    <property type="project" value="TreeGrafter"/>
</dbReference>
<dbReference type="PIRSF" id="PIRSF002560">
    <property type="entry name" value="Bacterioferritin"/>
    <property type="match status" value="1"/>
</dbReference>
<feature type="binding site" evidence="7">
    <location>
        <position position="51"/>
    </location>
    <ligand>
        <name>Fe cation</name>
        <dbReference type="ChEBI" id="CHEBI:24875"/>
        <label>2</label>
    </ligand>
</feature>
<evidence type="ECO:0000256" key="3">
    <source>
        <dbReference type="ARBA" id="ARBA00022617"/>
    </source>
</evidence>
<keyword evidence="5 6" id="KW-0408">Iron</keyword>
<dbReference type="AlphaFoldDB" id="A0A0F5J653"/>
<keyword evidence="2 6" id="KW-0409">Iron storage</keyword>
<keyword evidence="3" id="KW-0349">Heme</keyword>
<dbReference type="InterPro" id="IPR012347">
    <property type="entry name" value="Ferritin-like"/>
</dbReference>
<comment type="function">
    <text evidence="6">Iron-storage protein, whose ferroxidase center binds Fe(2+), oxidizes it using dioxygen to Fe(3+), and participates in the subsequent Fe(3+) oxide mineral core formation within the central cavity of the BFR protein shell.</text>
</comment>
<dbReference type="InterPro" id="IPR009040">
    <property type="entry name" value="Ferritin-like_diiron"/>
</dbReference>
<name>A0A0F5J653_9BACT</name>
<feature type="binding site" description="axial binding residue" evidence="7">
    <location>
        <position position="52"/>
    </location>
    <ligand>
        <name>heme b</name>
        <dbReference type="ChEBI" id="CHEBI:60344"/>
        <note>ligand shared between dimeric partners</note>
    </ligand>
    <ligandPart>
        <name>Fe</name>
        <dbReference type="ChEBI" id="CHEBI:18248"/>
    </ligandPart>
</feature>
<dbReference type="GO" id="GO:0008199">
    <property type="term" value="F:ferric iron binding"/>
    <property type="evidence" value="ECO:0007669"/>
    <property type="project" value="InterPro"/>
</dbReference>
<dbReference type="GO" id="GO:0006826">
    <property type="term" value="P:iron ion transport"/>
    <property type="evidence" value="ECO:0007669"/>
    <property type="project" value="InterPro"/>
</dbReference>
<dbReference type="Pfam" id="PF00210">
    <property type="entry name" value="Ferritin"/>
    <property type="match status" value="1"/>
</dbReference>
<dbReference type="InterPro" id="IPR008331">
    <property type="entry name" value="Ferritin_DPS_dom"/>
</dbReference>
<evidence type="ECO:0000256" key="4">
    <source>
        <dbReference type="ARBA" id="ARBA00022723"/>
    </source>
</evidence>
<reference evidence="9 10" key="1">
    <citation type="submission" date="2013-04" db="EMBL/GenBank/DDBJ databases">
        <title>The Genome Sequence of Parabacteroides goldsteinii DSM 19448.</title>
        <authorList>
            <consortium name="The Broad Institute Genomics Platform"/>
            <person name="Earl A."/>
            <person name="Ward D."/>
            <person name="Feldgarden M."/>
            <person name="Gevers D."/>
            <person name="Martens E."/>
            <person name="Sakamoto M."/>
            <person name="Benno Y."/>
            <person name="Song Y."/>
            <person name="Liu C."/>
            <person name="Lee J."/>
            <person name="Bolanos M."/>
            <person name="Vaisanen M.L."/>
            <person name="Finegold S.M."/>
            <person name="Walker B."/>
            <person name="Young S."/>
            <person name="Zeng Q."/>
            <person name="Gargeya S."/>
            <person name="Fitzgerald M."/>
            <person name="Haas B."/>
            <person name="Abouelleil A."/>
            <person name="Allen A.W."/>
            <person name="Alvarado L."/>
            <person name="Arachchi H.M."/>
            <person name="Berlin A.M."/>
            <person name="Chapman S.B."/>
            <person name="Gainer-Dewar J."/>
            <person name="Goldberg J."/>
            <person name="Griggs A."/>
            <person name="Gujja S."/>
            <person name="Hansen M."/>
            <person name="Howarth C."/>
            <person name="Imamovic A."/>
            <person name="Ireland A."/>
            <person name="Larimer J."/>
            <person name="McCowan C."/>
            <person name="Murphy C."/>
            <person name="Pearson M."/>
            <person name="Poon T.W."/>
            <person name="Priest M."/>
            <person name="Roberts A."/>
            <person name="Saif S."/>
            <person name="Shea T."/>
            <person name="Sisk P."/>
            <person name="Sykes S."/>
            <person name="Wortman J."/>
            <person name="Nusbaum C."/>
            <person name="Birren B."/>
        </authorList>
    </citation>
    <scope>NUCLEOTIDE SEQUENCE [LARGE SCALE GENOMIC DNA]</scope>
    <source>
        <strain evidence="9 10">DSM 19448</strain>
    </source>
</reference>
<feature type="binding site" evidence="7">
    <location>
        <position position="51"/>
    </location>
    <ligand>
        <name>Fe cation</name>
        <dbReference type="ChEBI" id="CHEBI:24875"/>
        <label>1</label>
    </ligand>
</feature>
<feature type="binding site" evidence="7">
    <location>
        <position position="127"/>
    </location>
    <ligand>
        <name>Fe cation</name>
        <dbReference type="ChEBI" id="CHEBI:24875"/>
        <label>2</label>
    </ligand>
</feature>
<accession>A0A0F5J653</accession>
<dbReference type="PANTHER" id="PTHR30295">
    <property type="entry name" value="BACTERIOFERRITIN"/>
    <property type="match status" value="1"/>
</dbReference>
<dbReference type="PATRIC" id="fig|927665.4.peg.3594"/>
<evidence type="ECO:0000313" key="10">
    <source>
        <dbReference type="Proteomes" id="UP000033047"/>
    </source>
</evidence>
<feature type="domain" description="Ferritin-like diiron" evidence="8">
    <location>
        <begin position="1"/>
        <end position="145"/>
    </location>
</feature>
<evidence type="ECO:0000313" key="9">
    <source>
        <dbReference type="EMBL" id="KKB53269.1"/>
    </source>
</evidence>
<dbReference type="GO" id="GO:0020037">
    <property type="term" value="F:heme binding"/>
    <property type="evidence" value="ECO:0007669"/>
    <property type="project" value="TreeGrafter"/>
</dbReference>
<dbReference type="InterPro" id="IPR002024">
    <property type="entry name" value="Bacterioferritin"/>
</dbReference>
<dbReference type="GeneID" id="69980014"/>
<dbReference type="PROSITE" id="PS50905">
    <property type="entry name" value="FERRITIN_LIKE"/>
    <property type="match status" value="1"/>
</dbReference>
<dbReference type="SUPFAM" id="SSF47240">
    <property type="entry name" value="Ferritin-like"/>
    <property type="match status" value="1"/>
</dbReference>
<evidence type="ECO:0000259" key="8">
    <source>
        <dbReference type="PROSITE" id="PS50905"/>
    </source>
</evidence>
<evidence type="ECO:0000256" key="7">
    <source>
        <dbReference type="PIRSR" id="PIRSR002560-1"/>
    </source>
</evidence>
<comment type="catalytic activity">
    <reaction evidence="6">
        <text>4 Fe(2+) + O2 + 4 H(+) = 4 Fe(3+) + 2 H2O</text>
        <dbReference type="Rhea" id="RHEA:11148"/>
        <dbReference type="ChEBI" id="CHEBI:15377"/>
        <dbReference type="ChEBI" id="CHEBI:15378"/>
        <dbReference type="ChEBI" id="CHEBI:15379"/>
        <dbReference type="ChEBI" id="CHEBI:29033"/>
        <dbReference type="ChEBI" id="CHEBI:29034"/>
        <dbReference type="EC" id="1.16.3.1"/>
    </reaction>
</comment>
<dbReference type="GO" id="GO:0004322">
    <property type="term" value="F:ferroxidase activity"/>
    <property type="evidence" value="ECO:0007669"/>
    <property type="project" value="UniProtKB-EC"/>
</dbReference>
<organism evidence="9 10">
    <name type="scientific">Parabacteroides goldsteinii DSM 19448 = WAL 12034</name>
    <dbReference type="NCBI Taxonomy" id="927665"/>
    <lineage>
        <taxon>Bacteria</taxon>
        <taxon>Pseudomonadati</taxon>
        <taxon>Bacteroidota</taxon>
        <taxon>Bacteroidia</taxon>
        <taxon>Bacteroidales</taxon>
        <taxon>Tannerellaceae</taxon>
        <taxon>Parabacteroides</taxon>
    </lineage>
</organism>
<feature type="binding site" evidence="7">
    <location>
        <position position="54"/>
    </location>
    <ligand>
        <name>Fe cation</name>
        <dbReference type="ChEBI" id="CHEBI:24875"/>
        <label>1</label>
    </ligand>
</feature>
<feature type="binding site" evidence="7">
    <location>
        <position position="130"/>
    </location>
    <ligand>
        <name>Fe cation</name>
        <dbReference type="ChEBI" id="CHEBI:24875"/>
        <label>2</label>
    </ligand>
</feature>
<dbReference type="EMBL" id="AQHV01000015">
    <property type="protein sequence ID" value="KKB53269.1"/>
    <property type="molecule type" value="Genomic_DNA"/>
</dbReference>
<dbReference type="RefSeq" id="WP_007659302.1">
    <property type="nucleotide sequence ID" value="NZ_KQ033913.1"/>
</dbReference>
<dbReference type="GO" id="GO:0006879">
    <property type="term" value="P:intracellular iron ion homeostasis"/>
    <property type="evidence" value="ECO:0007669"/>
    <property type="project" value="UniProtKB-KW"/>
</dbReference>
<dbReference type="PANTHER" id="PTHR30295:SF0">
    <property type="entry name" value="BACTERIOFERRITIN"/>
    <property type="match status" value="1"/>
</dbReference>
<dbReference type="PRINTS" id="PR00601">
    <property type="entry name" value="BACFERRITIN"/>
</dbReference>
<feature type="binding site" evidence="7">
    <location>
        <position position="18"/>
    </location>
    <ligand>
        <name>Fe cation</name>
        <dbReference type="ChEBI" id="CHEBI:24875"/>
        <label>1</label>
    </ligand>
</feature>
<evidence type="ECO:0000256" key="2">
    <source>
        <dbReference type="ARBA" id="ARBA00022434"/>
    </source>
</evidence>
<dbReference type="CDD" id="cd00907">
    <property type="entry name" value="Bacterioferritin"/>
    <property type="match status" value="1"/>
</dbReference>
<keyword evidence="4 6" id="KW-0479">Metal-binding</keyword>
<feature type="binding site" evidence="7">
    <location>
        <position position="94"/>
    </location>
    <ligand>
        <name>Fe cation</name>
        <dbReference type="ChEBI" id="CHEBI:24875"/>
        <label>2</label>
    </ligand>
</feature>
<comment type="caution">
    <text evidence="9">The sequence shown here is derived from an EMBL/GenBank/DDBJ whole genome shotgun (WGS) entry which is preliminary data.</text>
</comment>